<dbReference type="SUPFAM" id="SSF47741">
    <property type="entry name" value="CO dehydrogenase ISP C-domain like"/>
    <property type="match status" value="1"/>
</dbReference>
<keyword evidence="3" id="KW-0560">Oxidoreductase</keyword>
<sequence length="1358" mass="146763">MVPNVHFKRTGNQEWLWRRRLWFLQRRGSTTTKCINACLAPIASLDGCSIVTVEGLGNCSSGFNPVQDAIARHHGSQCGYCTPGMVVACHAALSKHEDKNSSPSEEQMEKALDGNLCRCTGYRPILDACKSFVKDVEDLGLHDSTTDRCRVSAKTGLPDDIKMPAWLKAYNKNKAAAGVVKQVSGAGQSWAVPNTLAQLMDVLKAPSKASGKEQLRIIAGNTGSGVFKNWPDSDANLVDVTRVEELRVLKQTDEGGLLIGAAVTQEELIDKLLELTSASSSKLAAATSEVASSFMGGFSRLWGGASSGAAASLADPKHVRAAATLGGNLVLTRDLGLESDAATLLIAAGAEVQTATPGSRLSWQSVENYVSSPSKADQGEVVVAIRLPPIKAGDRFWSFKIAERHWNAHAFINIAALLNIDSTADKESGGVIKSANVIVGYPSMHEGTEHKWRVQHAAAVEKTLRGAPASLAAVVAAVRAVASDVKPGKTPDADFLTATAEGLVFEALVHTMDLEGAKGSKKLPECVLEVPSLHEVELSHGKQDLPDFTRPGSAAGEPIMKERALLQASGEAMYTYDMPEEREGLYAAFVGSTEALAVIKGIDASEALSMPGVVAVLDARDVPGENKSDVEEVFASKKVQWVGQPIALVVAESRAIADRAAALVKVDYSLELGPPIVTLKDARKQNSFHSVPPLPGTNTNLPNGEKSAVPYVEKCPMQIRGAKWHMPTQTHMYMEPQTAVAKWDEGGVIQVTSSTQSADHVQWAVSAALNLPHNKVNVHCRRAGGGFGGKFSRSRPAATAVAVAAYKLRRQVRLQTNRNQDMRMNGGRAETDVEYDIGFDDTGRIHALEIQAYMLGGAYLGGSTVDMYQLKGNIDQAYAFPKFHFDLHLCKSNRPPHTAVRGPGEIQATMLAEHLIEHVAARLHLDPMLVRERNFIKHDEAQNGVLRMSLQQEVPSHMFTLPRVWEQMKKDSDFLKRREEVAAYNKKHKWVKRGISMTHCRFRSMVQPRPAVVSIMADGSVMVTTAGMEMGQGMFTKVKQVAVHELSKALPKEQRPLPLDKVQVNDNFTFWLPNTGGTAGSTAAEGSCEAVRMACEKLVEETLKPKAQSMGNGLTWEAMMGDLQPQQPWPTDAKLTAYAMYDGNYTNEKAGEKKKLTYSTFGAACTEVEINLLTGERRVLRSDVLHDAGESISPAVDMGQVEGGFVFGLGMMLQEHVDYSKEGQPLYDSTWDYKIPTAACIPRQFNIALLKDSPNKQGVMGSKSVGEPPLLLSASVMSAFQMAVAAAKEDLAHQHQTALAAASAGAEPIMDGAADKNSNKVFGFQEQAVQQLCAPVTVKAVKAAVGELHLPEYLQQFA</sequence>
<dbReference type="InterPro" id="IPR002888">
    <property type="entry name" value="2Fe-2S-bd"/>
</dbReference>
<evidence type="ECO:0000313" key="6">
    <source>
        <dbReference type="Proteomes" id="UP001497392"/>
    </source>
</evidence>
<keyword evidence="2" id="KW-0500">Molybdenum</keyword>
<dbReference type="InterPro" id="IPR016169">
    <property type="entry name" value="FAD-bd_PCMH_sub2"/>
</dbReference>
<dbReference type="SUPFAM" id="SSF56003">
    <property type="entry name" value="Molybdenum cofactor-binding domain"/>
    <property type="match status" value="1"/>
</dbReference>
<dbReference type="InterPro" id="IPR036318">
    <property type="entry name" value="FAD-bd_PCMH-like_sf"/>
</dbReference>
<dbReference type="Pfam" id="PF01799">
    <property type="entry name" value="Fer2_2"/>
    <property type="match status" value="1"/>
</dbReference>
<dbReference type="Proteomes" id="UP001497392">
    <property type="component" value="Unassembled WGS sequence"/>
</dbReference>
<dbReference type="Pfam" id="PF20256">
    <property type="entry name" value="MoCoBD_2"/>
    <property type="match status" value="1"/>
</dbReference>
<evidence type="ECO:0000259" key="4">
    <source>
        <dbReference type="PROSITE" id="PS51387"/>
    </source>
</evidence>
<dbReference type="Gene3D" id="3.10.20.30">
    <property type="match status" value="1"/>
</dbReference>
<dbReference type="PANTHER" id="PTHR11908:SF132">
    <property type="entry name" value="ALDEHYDE OXIDASE 1-RELATED"/>
    <property type="match status" value="1"/>
</dbReference>
<dbReference type="Pfam" id="PF03450">
    <property type="entry name" value="CO_deh_flav_C"/>
    <property type="match status" value="1"/>
</dbReference>
<dbReference type="InterPro" id="IPR036683">
    <property type="entry name" value="CO_DH_flav_C_dom_sf"/>
</dbReference>
<evidence type="ECO:0000256" key="1">
    <source>
        <dbReference type="ARBA" id="ARBA00006849"/>
    </source>
</evidence>
<dbReference type="Gene3D" id="3.30.465.10">
    <property type="match status" value="1"/>
</dbReference>
<dbReference type="Gene3D" id="1.10.150.120">
    <property type="entry name" value="[2Fe-2S]-binding domain"/>
    <property type="match status" value="1"/>
</dbReference>
<dbReference type="PROSITE" id="PS51387">
    <property type="entry name" value="FAD_PCMH"/>
    <property type="match status" value="1"/>
</dbReference>
<dbReference type="InterPro" id="IPR012675">
    <property type="entry name" value="Beta-grasp_dom_sf"/>
</dbReference>
<dbReference type="Pfam" id="PF02738">
    <property type="entry name" value="MoCoBD_1"/>
    <property type="match status" value="1"/>
</dbReference>
<name>A0ABP1FSQ1_9CHLO</name>
<dbReference type="InterPro" id="IPR000674">
    <property type="entry name" value="Ald_Oxase/Xan_DH_a/b"/>
</dbReference>
<dbReference type="InterPro" id="IPR036884">
    <property type="entry name" value="2Fe-2S-bd_dom_sf"/>
</dbReference>
<accession>A0ABP1FSQ1</accession>
<dbReference type="InterPro" id="IPR002346">
    <property type="entry name" value="Mopterin_DH_FAD-bd"/>
</dbReference>
<dbReference type="Gene3D" id="3.30.390.50">
    <property type="entry name" value="CO dehydrogenase flavoprotein, C-terminal domain"/>
    <property type="match status" value="1"/>
</dbReference>
<protein>
    <submittedName>
        <fullName evidence="5">G5383 protein</fullName>
    </submittedName>
</protein>
<comment type="similarity">
    <text evidence="1">Belongs to the xanthine dehydrogenase family.</text>
</comment>
<evidence type="ECO:0000256" key="2">
    <source>
        <dbReference type="ARBA" id="ARBA00022505"/>
    </source>
</evidence>
<proteinExistence type="inferred from homology"/>
<dbReference type="InterPro" id="IPR037165">
    <property type="entry name" value="AldOxase/xan_DH_Mopterin-bd_sf"/>
</dbReference>
<evidence type="ECO:0000256" key="3">
    <source>
        <dbReference type="ARBA" id="ARBA00023002"/>
    </source>
</evidence>
<keyword evidence="6" id="KW-1185">Reference proteome</keyword>
<gene>
    <name evidence="5" type="primary">g5383</name>
    <name evidence="5" type="ORF">VP750_LOCUS4605</name>
</gene>
<dbReference type="EMBL" id="CAXHTA020000007">
    <property type="protein sequence ID" value="CAL5222946.1"/>
    <property type="molecule type" value="Genomic_DNA"/>
</dbReference>
<comment type="caution">
    <text evidence="5">The sequence shown here is derived from an EMBL/GenBank/DDBJ whole genome shotgun (WGS) entry which is preliminary data.</text>
</comment>
<dbReference type="SUPFAM" id="SSF56176">
    <property type="entry name" value="FAD-binding/transporter-associated domain-like"/>
    <property type="match status" value="1"/>
</dbReference>
<dbReference type="SMART" id="SM01008">
    <property type="entry name" value="Ald_Xan_dh_C"/>
    <property type="match status" value="1"/>
</dbReference>
<feature type="domain" description="FAD-binding PCMH-type" evidence="4">
    <location>
        <begin position="183"/>
        <end position="392"/>
    </location>
</feature>
<dbReference type="InterPro" id="IPR046867">
    <property type="entry name" value="AldOxase/xan_DH_MoCoBD2"/>
</dbReference>
<dbReference type="InterPro" id="IPR016208">
    <property type="entry name" value="Ald_Oxase/xanthine_DH-like"/>
</dbReference>
<dbReference type="InterPro" id="IPR008274">
    <property type="entry name" value="AldOxase/xan_DH_MoCoBD1"/>
</dbReference>
<dbReference type="Gene3D" id="3.90.1170.50">
    <property type="entry name" value="Aldehyde oxidase/xanthine dehydrogenase, a/b hammerhead"/>
    <property type="match status" value="1"/>
</dbReference>
<dbReference type="PANTHER" id="PTHR11908">
    <property type="entry name" value="XANTHINE DEHYDROGENASE"/>
    <property type="match status" value="1"/>
</dbReference>
<dbReference type="SUPFAM" id="SSF55447">
    <property type="entry name" value="CO dehydrogenase flavoprotein C-terminal domain-like"/>
    <property type="match status" value="1"/>
</dbReference>
<reference evidence="5 6" key="1">
    <citation type="submission" date="2024-06" db="EMBL/GenBank/DDBJ databases">
        <authorList>
            <person name="Kraege A."/>
            <person name="Thomma B."/>
        </authorList>
    </citation>
    <scope>NUCLEOTIDE SEQUENCE [LARGE SCALE GENOMIC DNA]</scope>
</reference>
<dbReference type="Gene3D" id="3.30.365.10">
    <property type="entry name" value="Aldehyde oxidase/xanthine dehydrogenase, molybdopterin binding domain"/>
    <property type="match status" value="4"/>
</dbReference>
<dbReference type="Pfam" id="PF01315">
    <property type="entry name" value="Ald_Xan_dh_C"/>
    <property type="match status" value="1"/>
</dbReference>
<dbReference type="Pfam" id="PF00941">
    <property type="entry name" value="FAD_binding_5"/>
    <property type="match status" value="1"/>
</dbReference>
<dbReference type="InterPro" id="IPR016166">
    <property type="entry name" value="FAD-bd_PCMH"/>
</dbReference>
<dbReference type="PIRSF" id="PIRSF000127">
    <property type="entry name" value="Xanthine_DH"/>
    <property type="match status" value="1"/>
</dbReference>
<organism evidence="5 6">
    <name type="scientific">Coccomyxa viridis</name>
    <dbReference type="NCBI Taxonomy" id="1274662"/>
    <lineage>
        <taxon>Eukaryota</taxon>
        <taxon>Viridiplantae</taxon>
        <taxon>Chlorophyta</taxon>
        <taxon>core chlorophytes</taxon>
        <taxon>Trebouxiophyceae</taxon>
        <taxon>Trebouxiophyceae incertae sedis</taxon>
        <taxon>Coccomyxaceae</taxon>
        <taxon>Coccomyxa</taxon>
    </lineage>
</organism>
<evidence type="ECO:0000313" key="5">
    <source>
        <dbReference type="EMBL" id="CAL5222946.1"/>
    </source>
</evidence>
<dbReference type="InterPro" id="IPR036856">
    <property type="entry name" value="Ald_Oxase/Xan_DH_a/b_sf"/>
</dbReference>
<dbReference type="SUPFAM" id="SSF54665">
    <property type="entry name" value="CO dehydrogenase molybdoprotein N-domain-like"/>
    <property type="match status" value="1"/>
</dbReference>
<dbReference type="InterPro" id="IPR005107">
    <property type="entry name" value="CO_DH_flav_C"/>
</dbReference>